<evidence type="ECO:0000313" key="2">
    <source>
        <dbReference type="EMBL" id="CAB5228007.1"/>
    </source>
</evidence>
<proteinExistence type="predicted"/>
<dbReference type="EMBL" id="LR798382">
    <property type="protein sequence ID" value="CAB5228007.1"/>
    <property type="molecule type" value="Genomic_DNA"/>
</dbReference>
<accession>A0A6J7XB27</accession>
<evidence type="ECO:0000313" key="1">
    <source>
        <dbReference type="EMBL" id="CAB4212978.1"/>
    </source>
</evidence>
<protein>
    <submittedName>
        <fullName evidence="2">Uncharacterized protein</fullName>
    </submittedName>
</protein>
<sequence>MKTVITSDEMYPFYDSEPRFLDRESYSAYVRDIPDEQMARWSRVMEEFWAVQQEMQTYYTNK</sequence>
<name>A0A6J7XB27_9CAUD</name>
<gene>
    <name evidence="1" type="ORF">UFOVP1444_45</name>
    <name evidence="2" type="ORF">UFOVP1536_33</name>
</gene>
<dbReference type="EMBL" id="LR797393">
    <property type="protein sequence ID" value="CAB4212978.1"/>
    <property type="molecule type" value="Genomic_DNA"/>
</dbReference>
<organism evidence="2">
    <name type="scientific">uncultured Caudovirales phage</name>
    <dbReference type="NCBI Taxonomy" id="2100421"/>
    <lineage>
        <taxon>Viruses</taxon>
        <taxon>Duplodnaviria</taxon>
        <taxon>Heunggongvirae</taxon>
        <taxon>Uroviricota</taxon>
        <taxon>Caudoviricetes</taxon>
        <taxon>Peduoviridae</taxon>
        <taxon>Maltschvirus</taxon>
        <taxon>Maltschvirus maltsch</taxon>
    </lineage>
</organism>
<reference evidence="2" key="1">
    <citation type="submission" date="2020-05" db="EMBL/GenBank/DDBJ databases">
        <authorList>
            <person name="Chiriac C."/>
            <person name="Salcher M."/>
            <person name="Ghai R."/>
            <person name="Kavagutti S V."/>
        </authorList>
    </citation>
    <scope>NUCLEOTIDE SEQUENCE</scope>
</reference>